<accession>A0A498HD54</accession>
<feature type="repeat" description="PPR" evidence="3">
    <location>
        <begin position="1186"/>
        <end position="1220"/>
    </location>
</feature>
<keyword evidence="6" id="KW-1185">Reference proteome</keyword>
<feature type="repeat" description="PPR" evidence="3">
    <location>
        <begin position="1067"/>
        <end position="1101"/>
    </location>
</feature>
<feature type="repeat" description="PPR" evidence="3">
    <location>
        <begin position="175"/>
        <end position="209"/>
    </location>
</feature>
<name>A0A498HD54_MALDO</name>
<evidence type="ECO:0000256" key="2">
    <source>
        <dbReference type="ARBA" id="ARBA00022737"/>
    </source>
</evidence>
<feature type="repeat" description="PPR" evidence="3">
    <location>
        <begin position="717"/>
        <end position="751"/>
    </location>
</feature>
<dbReference type="Pfam" id="PF01535">
    <property type="entry name" value="PPR"/>
    <property type="match status" value="2"/>
</dbReference>
<evidence type="ECO:0000256" key="3">
    <source>
        <dbReference type="PROSITE-ProRule" id="PRU00708"/>
    </source>
</evidence>
<evidence type="ECO:0000256" key="1">
    <source>
        <dbReference type="ARBA" id="ARBA00007626"/>
    </source>
</evidence>
<dbReference type="InterPro" id="IPR050667">
    <property type="entry name" value="PPR-containing_protein"/>
</dbReference>
<feature type="repeat" description="PPR" evidence="3">
    <location>
        <begin position="643"/>
        <end position="677"/>
    </location>
</feature>
<gene>
    <name evidence="5" type="ORF">DVH24_031312</name>
</gene>
<dbReference type="InterPro" id="IPR011990">
    <property type="entry name" value="TPR-like_helical_dom_sf"/>
</dbReference>
<feature type="repeat" description="PPR" evidence="3">
    <location>
        <begin position="752"/>
        <end position="786"/>
    </location>
</feature>
<proteinExistence type="inferred from homology"/>
<evidence type="ECO:0000256" key="4">
    <source>
        <dbReference type="SAM" id="MobiDB-lite"/>
    </source>
</evidence>
<feature type="repeat" description="PPR" evidence="3">
    <location>
        <begin position="857"/>
        <end position="891"/>
    </location>
</feature>
<dbReference type="NCBIfam" id="TIGR00756">
    <property type="entry name" value="PPR"/>
    <property type="match status" value="20"/>
</dbReference>
<feature type="repeat" description="PPR" evidence="3">
    <location>
        <begin position="1102"/>
        <end position="1136"/>
    </location>
</feature>
<evidence type="ECO:0008006" key="7">
    <source>
        <dbReference type="Google" id="ProtNLM"/>
    </source>
</evidence>
<feature type="compositionally biased region" description="Basic residues" evidence="4">
    <location>
        <begin position="465"/>
        <end position="474"/>
    </location>
</feature>
<comment type="caution">
    <text evidence="5">The sequence shown here is derived from an EMBL/GenBank/DDBJ whole genome shotgun (WGS) entry which is preliminary data.</text>
</comment>
<feature type="repeat" description="PPR" evidence="3">
    <location>
        <begin position="927"/>
        <end position="961"/>
    </location>
</feature>
<organism evidence="5 6">
    <name type="scientific">Malus domestica</name>
    <name type="common">Apple</name>
    <name type="synonym">Pyrus malus</name>
    <dbReference type="NCBI Taxonomy" id="3750"/>
    <lineage>
        <taxon>Eukaryota</taxon>
        <taxon>Viridiplantae</taxon>
        <taxon>Streptophyta</taxon>
        <taxon>Embryophyta</taxon>
        <taxon>Tracheophyta</taxon>
        <taxon>Spermatophyta</taxon>
        <taxon>Magnoliopsida</taxon>
        <taxon>eudicotyledons</taxon>
        <taxon>Gunneridae</taxon>
        <taxon>Pentapetalae</taxon>
        <taxon>rosids</taxon>
        <taxon>fabids</taxon>
        <taxon>Rosales</taxon>
        <taxon>Rosaceae</taxon>
        <taxon>Amygdaloideae</taxon>
        <taxon>Maleae</taxon>
        <taxon>Malus</taxon>
    </lineage>
</organism>
<dbReference type="Pfam" id="PF13041">
    <property type="entry name" value="PPR_2"/>
    <property type="match status" value="8"/>
</dbReference>
<dbReference type="PANTHER" id="PTHR47939:SF13">
    <property type="entry name" value="OS03G0201400 PROTEIN"/>
    <property type="match status" value="1"/>
</dbReference>
<feature type="repeat" description="PPR" evidence="3">
    <location>
        <begin position="892"/>
        <end position="926"/>
    </location>
</feature>
<feature type="repeat" description="PPR" evidence="3">
    <location>
        <begin position="210"/>
        <end position="244"/>
    </location>
</feature>
<dbReference type="PROSITE" id="PS51375">
    <property type="entry name" value="PPR"/>
    <property type="match status" value="19"/>
</dbReference>
<feature type="region of interest" description="Disordered" evidence="4">
    <location>
        <begin position="455"/>
        <end position="507"/>
    </location>
</feature>
<comment type="similarity">
    <text evidence="1">Belongs to the PPR family. P subfamily.</text>
</comment>
<protein>
    <recommendedName>
        <fullName evidence="7">Pentacotripeptide-repeat region of PRORP domain-containing protein</fullName>
    </recommendedName>
</protein>
<reference evidence="5 6" key="1">
    <citation type="submission" date="2018-10" db="EMBL/GenBank/DDBJ databases">
        <title>A high-quality apple genome assembly.</title>
        <authorList>
            <person name="Hu J."/>
        </authorList>
    </citation>
    <scope>NUCLEOTIDE SEQUENCE [LARGE SCALE GENOMIC DNA]</scope>
    <source>
        <strain evidence="6">cv. HFTH1</strain>
        <tissue evidence="5">Young leaf</tissue>
    </source>
</reference>
<feature type="repeat" description="PPR" evidence="3">
    <location>
        <begin position="997"/>
        <end position="1031"/>
    </location>
</feature>
<keyword evidence="2" id="KW-0677">Repeat</keyword>
<dbReference type="InterPro" id="IPR002885">
    <property type="entry name" value="PPR_rpt"/>
</dbReference>
<evidence type="ECO:0000313" key="6">
    <source>
        <dbReference type="Proteomes" id="UP000290289"/>
    </source>
</evidence>
<feature type="repeat" description="PPR" evidence="3">
    <location>
        <begin position="280"/>
        <end position="314"/>
    </location>
</feature>
<dbReference type="Proteomes" id="UP000290289">
    <property type="component" value="Chromosome 17"/>
</dbReference>
<feature type="repeat" description="PPR" evidence="3">
    <location>
        <begin position="962"/>
        <end position="996"/>
    </location>
</feature>
<dbReference type="Gene3D" id="1.25.40.10">
    <property type="entry name" value="Tetratricopeptide repeat domain"/>
    <property type="match status" value="10"/>
</dbReference>
<dbReference type="STRING" id="3750.A0A498HD54"/>
<dbReference type="SUPFAM" id="SSF81901">
    <property type="entry name" value="HCP-like"/>
    <property type="match status" value="1"/>
</dbReference>
<dbReference type="Pfam" id="PF12854">
    <property type="entry name" value="PPR_1"/>
    <property type="match status" value="1"/>
</dbReference>
<dbReference type="EMBL" id="RDQH01000343">
    <property type="protein sequence ID" value="RXH68979.1"/>
    <property type="molecule type" value="Genomic_DNA"/>
</dbReference>
<feature type="repeat" description="PPR" evidence="3">
    <location>
        <begin position="822"/>
        <end position="856"/>
    </location>
</feature>
<dbReference type="PANTHER" id="PTHR47939">
    <property type="entry name" value="MEMBRANE-ASSOCIATED SALT-INDUCIBLE PROTEIN-LIKE"/>
    <property type="match status" value="1"/>
</dbReference>
<evidence type="ECO:0000313" key="5">
    <source>
        <dbReference type="EMBL" id="RXH68979.1"/>
    </source>
</evidence>
<sequence>MLSLRTSRRFCNAAIAITSNDCPAAASNRVLNTKPLEEPALVKLKAERDPEKLFHLFKANAHNRLVIENRFAFDDMVSRLAGAHRFDYIEHLLEHQKSLPQGRREGFIMRIITLYGKAGMTKHAIDTFCDMHLYGCSRTVKSFNAALKVLTQTRDLGALEAFLSEIPEKFDIELDIYSVNIVIKAFCEMGILVKAYQIMVQMEKLGIKPDVITYTTLMSAFYKDNRWEIGNGLWNLMILKGCLPNLATFNVRIQYLVYRRRAWEANRLMGLMQNIEITPDEVTYNLVIKGFCQAGYLEMAKRVYSALHGKGYKPNVKIYQTMIHYLCKGGDFDLAYTMCKDCMQKNWFPNVDTIRTLLEGLKKANQLGKAKAIMIMVRENGKVIPIRCHKMLVWKIQSSATLPLEVHNSFFGQQGGTEPSRQGVDSLHLIRAFLLKRKRAATVIPIQELRHLQTSENSLTESLKKSKTSSHSHMSKTLLSRIKPLQNRKPTSSSSSSSSSPPPPHVKRLVNDTIQILRTQHHWEQSLETQFSETEMIVSDVAHFVLDRVHDVELGLKFFDWAFKRSYCCSPDGSAYSSLLKLLARFRVFSEIDLVMDKVKLEEVKPTHDALSFVIRAYADSGMVGKALDLYDVVVKVYGVVPSVFACNSLLNVLVKSRRVDVARRVYDEMAERGGREHLCMDNYSTCIMVKGLCKEGRVEEGRKLIVDRWGKSCVPNVVFYNTLIDGYCKKGDVESANVIFKELKSKGFLPTLETYGAMINGYCKEGKFKAIDRLFMEMKERGLHINVQVRNNIVDARCKHGSLVKGVETVKQMIESGCEPDITTYNILIHNSCKGGKVKEAEQFINHAMERGLVPNKFSYTPLFHTYFRQREHRRALDLFTKITERGYKPDLVSYGALIHGLVVSEEVDVAMAVRDRMMESGVVPDAHIYNVLMSGLCKKGRLPTAKLLLGQMLDQNVPPDAYVYATLVDGLIRNGDLEEAKNIFGLTIEKGLNPGVVGYNAMIKGFCKFGMMKDALSCFEKMRKVHHRPDGFTYSTIIDGYVKQHNLDAALSFFELMVKQGCKPNVVTYTSLIYGFCHKGDSCGAVKTFKEMKSCGLEPNVVTYSILIGTFCKEGNLANAASFFELMLKKKCIPNDVTFHYLVNGFTNNEPGAIPKEVNESQQNEKSIFLGVFRRMISDGWFQKVAVYNSIIICLCHHGMVKTALQLCEKYVNNGILLDSVSFAGLLHGICLEGRSKEWKSIIPFNLKDREFQTAVKFSRIIDDYLHQGRESEATLILQSMVNDLMSRDQEGGEPVKEVVTVVKFFISFM</sequence>
<feature type="repeat" description="PPR" evidence="3">
    <location>
        <begin position="315"/>
        <end position="349"/>
    </location>
</feature>
<feature type="repeat" description="PPR" evidence="3">
    <location>
        <begin position="1032"/>
        <end position="1066"/>
    </location>
</feature>
<feature type="repeat" description="PPR" evidence="3">
    <location>
        <begin position="682"/>
        <end position="716"/>
    </location>
</feature>
<feature type="repeat" description="PPR" evidence="3">
    <location>
        <begin position="787"/>
        <end position="821"/>
    </location>
</feature>